<reference evidence="1 2" key="1">
    <citation type="submission" date="2014-07" db="EMBL/GenBank/DDBJ databases">
        <title>Draft Genome Sequences of Environmental Pseudomonas syringae strains.</title>
        <authorList>
            <person name="Baltrus D.A."/>
            <person name="Berge O."/>
            <person name="Morris C."/>
        </authorList>
    </citation>
    <scope>NUCLEOTIDE SEQUENCE [LARGE SCALE GENOMIC DNA]</scope>
    <source>
        <strain evidence="1 2">GAW0119</strain>
    </source>
</reference>
<evidence type="ECO:0000313" key="1">
    <source>
        <dbReference type="EMBL" id="KFE52193.1"/>
    </source>
</evidence>
<feature type="non-terminal residue" evidence="1">
    <location>
        <position position="85"/>
    </location>
</feature>
<accession>A0A085V9T0</accession>
<protein>
    <submittedName>
        <fullName evidence="1">Uncharacterized protein</fullName>
    </submittedName>
</protein>
<dbReference type="AlphaFoldDB" id="A0A085V9T0"/>
<organism evidence="1 2">
    <name type="scientific">Pseudomonas syringae</name>
    <dbReference type="NCBI Taxonomy" id="317"/>
    <lineage>
        <taxon>Bacteria</taxon>
        <taxon>Pseudomonadati</taxon>
        <taxon>Pseudomonadota</taxon>
        <taxon>Gammaproteobacteria</taxon>
        <taxon>Pseudomonadales</taxon>
        <taxon>Pseudomonadaceae</taxon>
        <taxon>Pseudomonas</taxon>
    </lineage>
</organism>
<evidence type="ECO:0000313" key="2">
    <source>
        <dbReference type="Proteomes" id="UP000028631"/>
    </source>
</evidence>
<name>A0A085V9T0_PSESX</name>
<keyword evidence="2" id="KW-1185">Reference proteome</keyword>
<gene>
    <name evidence="1" type="ORF">IV01_22495</name>
</gene>
<comment type="caution">
    <text evidence="1">The sequence shown here is derived from an EMBL/GenBank/DDBJ whole genome shotgun (WGS) entry which is preliminary data.</text>
</comment>
<dbReference type="RefSeq" id="WP_195758817.1">
    <property type="nucleotide sequence ID" value="NZ_JPQU01000076.1"/>
</dbReference>
<proteinExistence type="predicted"/>
<dbReference type="EMBL" id="JPQU01000076">
    <property type="protein sequence ID" value="KFE52193.1"/>
    <property type="molecule type" value="Genomic_DNA"/>
</dbReference>
<dbReference type="Proteomes" id="UP000028631">
    <property type="component" value="Unassembled WGS sequence"/>
</dbReference>
<sequence>MPAKNDDAVGLMNRGVWFAGKPRSNGKLSCLLEPSLLAKNDDAMRLVCRVPLWERCLPAKNDDAVGLMNRGVWFAGKPRSNGKLS</sequence>